<comment type="similarity">
    <text evidence="1">Belongs to the tRNA-intron endonuclease family.</text>
</comment>
<dbReference type="GO" id="GO:0000379">
    <property type="term" value="P:tRNA-type intron splice site recognition and cleavage"/>
    <property type="evidence" value="ECO:0007669"/>
    <property type="project" value="TreeGrafter"/>
</dbReference>
<dbReference type="NCBIfam" id="TIGR00324">
    <property type="entry name" value="endA"/>
    <property type="match status" value="1"/>
</dbReference>
<comment type="caution">
    <text evidence="5">The sequence shown here is derived from an EMBL/GenBank/DDBJ whole genome shotgun (WGS) entry which is preliminary data.</text>
</comment>
<dbReference type="InterPro" id="IPR006676">
    <property type="entry name" value="tRNA_splic"/>
</dbReference>
<dbReference type="OrthoDB" id="10249562at2759"/>
<evidence type="ECO:0000256" key="2">
    <source>
        <dbReference type="ARBA" id="ARBA00012573"/>
    </source>
</evidence>
<dbReference type="Gene3D" id="3.40.1350.10">
    <property type="match status" value="1"/>
</dbReference>
<dbReference type="STRING" id="1202772.A0A1V9ZRA9"/>
<dbReference type="InterPro" id="IPR036167">
    <property type="entry name" value="tRNA_intron_Endo_cat-like_sf"/>
</dbReference>
<dbReference type="EC" id="4.6.1.16" evidence="2"/>
<proteinExistence type="inferred from homology"/>
<comment type="catalytic activity">
    <reaction evidence="3">
        <text>pretRNA = a 3'-half-tRNA molecule with a 5'-OH end + a 5'-half-tRNA molecule with a 2',3'-cyclic phosphate end + an intron with a 2',3'-cyclic phosphate and a 5'-hydroxyl terminus.</text>
        <dbReference type="EC" id="4.6.1.16"/>
    </reaction>
</comment>
<accession>A0A1V9ZRA9</accession>
<dbReference type="CDD" id="cd22363">
    <property type="entry name" value="tRNA-intron_lyase_C"/>
    <property type="match status" value="1"/>
</dbReference>
<dbReference type="GO" id="GO:0000214">
    <property type="term" value="C:tRNA-intron endonuclease complex"/>
    <property type="evidence" value="ECO:0007669"/>
    <property type="project" value="TreeGrafter"/>
</dbReference>
<gene>
    <name evidence="5" type="ORF">ACHHYP_03397</name>
</gene>
<name>A0A1V9ZRA9_ACHHY</name>
<dbReference type="EMBL" id="JNBR01000029">
    <property type="protein sequence ID" value="OQS00545.1"/>
    <property type="molecule type" value="Genomic_DNA"/>
</dbReference>
<dbReference type="GO" id="GO:0003676">
    <property type="term" value="F:nucleic acid binding"/>
    <property type="evidence" value="ECO:0007669"/>
    <property type="project" value="InterPro"/>
</dbReference>
<evidence type="ECO:0000256" key="1">
    <source>
        <dbReference type="ARBA" id="ARBA00008078"/>
    </source>
</evidence>
<sequence length="211" mass="23727">MAEALVARYHAGAGAVSVPVDAAHETWLVSERYGFLDGDTRWLSLEEGVYLATSGRLVFESMMSTTAYELFHRSDPDFAVRYALYHHYRSAGWIVQSGLAYGTLYALYRESPDVVHSEYLVYLDPANKPMSWNSMQVLTRLSEDVKKTILLCQLHDTTTAPTKSTTITSLHGSFGLTEVMFRYWPAIAAPDNASSAYAMRPATMIPKRKRR</sequence>
<dbReference type="Pfam" id="PF01974">
    <property type="entry name" value="tRNA_int_endo"/>
    <property type="match status" value="1"/>
</dbReference>
<evidence type="ECO:0000259" key="4">
    <source>
        <dbReference type="Pfam" id="PF01974"/>
    </source>
</evidence>
<dbReference type="PANTHER" id="PTHR21227">
    <property type="entry name" value="TRNA-SPLICING ENDONUCLEASE SUBUNIT SEN2"/>
    <property type="match status" value="1"/>
</dbReference>
<evidence type="ECO:0000313" key="5">
    <source>
        <dbReference type="EMBL" id="OQS00545.1"/>
    </source>
</evidence>
<dbReference type="GO" id="GO:0000213">
    <property type="term" value="F:tRNA-intron lyase activity"/>
    <property type="evidence" value="ECO:0007669"/>
    <property type="project" value="UniProtKB-EC"/>
</dbReference>
<feature type="domain" description="tRNA intron endonuclease catalytic" evidence="4">
    <location>
        <begin position="78"/>
        <end position="157"/>
    </location>
</feature>
<organism evidence="5 6">
    <name type="scientific">Achlya hypogyna</name>
    <name type="common">Oomycete</name>
    <name type="synonym">Protoachlya hypogyna</name>
    <dbReference type="NCBI Taxonomy" id="1202772"/>
    <lineage>
        <taxon>Eukaryota</taxon>
        <taxon>Sar</taxon>
        <taxon>Stramenopiles</taxon>
        <taxon>Oomycota</taxon>
        <taxon>Saprolegniomycetes</taxon>
        <taxon>Saprolegniales</taxon>
        <taxon>Achlyaceae</taxon>
        <taxon>Achlya</taxon>
    </lineage>
</organism>
<evidence type="ECO:0000256" key="3">
    <source>
        <dbReference type="ARBA" id="ARBA00034031"/>
    </source>
</evidence>
<dbReference type="PANTHER" id="PTHR21227:SF0">
    <property type="entry name" value="TRNA-SPLICING ENDONUCLEASE SUBUNIT SEN2"/>
    <property type="match status" value="1"/>
</dbReference>
<dbReference type="AlphaFoldDB" id="A0A1V9ZRA9"/>
<keyword evidence="6" id="KW-1185">Reference proteome</keyword>
<protein>
    <recommendedName>
        <fullName evidence="2">tRNA-intron lyase</fullName>
        <ecNumber evidence="2">4.6.1.16</ecNumber>
    </recommendedName>
</protein>
<dbReference type="GO" id="GO:0005737">
    <property type="term" value="C:cytoplasm"/>
    <property type="evidence" value="ECO:0007669"/>
    <property type="project" value="TreeGrafter"/>
</dbReference>
<reference evidence="5 6" key="1">
    <citation type="journal article" date="2014" name="Genome Biol. Evol.">
        <title>The secreted proteins of Achlya hypogyna and Thraustotheca clavata identify the ancestral oomycete secretome and reveal gene acquisitions by horizontal gene transfer.</title>
        <authorList>
            <person name="Misner I."/>
            <person name="Blouin N."/>
            <person name="Leonard G."/>
            <person name="Richards T.A."/>
            <person name="Lane C.E."/>
        </authorList>
    </citation>
    <scope>NUCLEOTIDE SEQUENCE [LARGE SCALE GENOMIC DNA]</scope>
    <source>
        <strain evidence="5 6">ATCC 48635</strain>
    </source>
</reference>
<dbReference type="SUPFAM" id="SSF53032">
    <property type="entry name" value="tRNA-intron endonuclease catalytic domain-like"/>
    <property type="match status" value="1"/>
</dbReference>
<dbReference type="Proteomes" id="UP000243579">
    <property type="component" value="Unassembled WGS sequence"/>
</dbReference>
<evidence type="ECO:0000313" key="6">
    <source>
        <dbReference type="Proteomes" id="UP000243579"/>
    </source>
</evidence>
<dbReference type="InterPro" id="IPR006677">
    <property type="entry name" value="tRNA_intron_Endonuc_cat-like"/>
</dbReference>
<dbReference type="InterPro" id="IPR011856">
    <property type="entry name" value="tRNA_endonuc-like_dom_sf"/>
</dbReference>